<gene>
    <name evidence="3" type="ORF">PBS001_LOCUS6173</name>
</gene>
<name>A0ABN8D5Z6_9STRA</name>
<dbReference type="PROSITE" id="PS00018">
    <property type="entry name" value="EF_HAND_1"/>
    <property type="match status" value="2"/>
</dbReference>
<feature type="domain" description="EF-hand" evidence="2">
    <location>
        <begin position="391"/>
        <end position="421"/>
    </location>
</feature>
<comment type="caution">
    <text evidence="3">The sequence shown here is derived from an EMBL/GenBank/DDBJ whole genome shotgun (WGS) entry which is preliminary data.</text>
</comment>
<dbReference type="CDD" id="cd00051">
    <property type="entry name" value="EFh"/>
    <property type="match status" value="1"/>
</dbReference>
<dbReference type="Proteomes" id="UP001158986">
    <property type="component" value="Unassembled WGS sequence"/>
</dbReference>
<evidence type="ECO:0000256" key="1">
    <source>
        <dbReference type="ARBA" id="ARBA00022837"/>
    </source>
</evidence>
<keyword evidence="1" id="KW-0106">Calcium</keyword>
<dbReference type="SMART" id="SM00054">
    <property type="entry name" value="EFh"/>
    <property type="match status" value="2"/>
</dbReference>
<protein>
    <recommendedName>
        <fullName evidence="2">EF-hand domain-containing protein</fullName>
    </recommendedName>
</protein>
<dbReference type="InterPro" id="IPR011992">
    <property type="entry name" value="EF-hand-dom_pair"/>
</dbReference>
<proteinExistence type="predicted"/>
<organism evidence="3 4">
    <name type="scientific">Peronospora belbahrii</name>
    <dbReference type="NCBI Taxonomy" id="622444"/>
    <lineage>
        <taxon>Eukaryota</taxon>
        <taxon>Sar</taxon>
        <taxon>Stramenopiles</taxon>
        <taxon>Oomycota</taxon>
        <taxon>Peronosporomycetes</taxon>
        <taxon>Peronosporales</taxon>
        <taxon>Peronosporaceae</taxon>
        <taxon>Peronospora</taxon>
    </lineage>
</organism>
<dbReference type="InterPro" id="IPR018247">
    <property type="entry name" value="EF_Hand_1_Ca_BS"/>
</dbReference>
<feature type="domain" description="EF-hand" evidence="2">
    <location>
        <begin position="344"/>
        <end position="379"/>
    </location>
</feature>
<evidence type="ECO:0000259" key="2">
    <source>
        <dbReference type="PROSITE" id="PS50222"/>
    </source>
</evidence>
<accession>A0ABN8D5Z6</accession>
<evidence type="ECO:0000313" key="3">
    <source>
        <dbReference type="EMBL" id="CAH0519654.1"/>
    </source>
</evidence>
<dbReference type="Gene3D" id="1.10.238.10">
    <property type="entry name" value="EF-hand"/>
    <property type="match status" value="1"/>
</dbReference>
<evidence type="ECO:0000313" key="4">
    <source>
        <dbReference type="Proteomes" id="UP001158986"/>
    </source>
</evidence>
<dbReference type="InterPro" id="IPR002048">
    <property type="entry name" value="EF_hand_dom"/>
</dbReference>
<dbReference type="Pfam" id="PF13499">
    <property type="entry name" value="EF-hand_7"/>
    <property type="match status" value="1"/>
</dbReference>
<keyword evidence="4" id="KW-1185">Reference proteome</keyword>
<dbReference type="EMBL" id="CAKLCB010000309">
    <property type="protein sequence ID" value="CAH0519654.1"/>
    <property type="molecule type" value="Genomic_DNA"/>
</dbReference>
<dbReference type="SUPFAM" id="SSF47473">
    <property type="entry name" value="EF-hand"/>
    <property type="match status" value="1"/>
</dbReference>
<reference evidence="3 4" key="1">
    <citation type="submission" date="2021-11" db="EMBL/GenBank/DDBJ databases">
        <authorList>
            <person name="Islam A."/>
            <person name="Islam S."/>
            <person name="Flora M.S."/>
            <person name="Rahman M."/>
            <person name="Ziaur R.M."/>
            <person name="Epstein J.H."/>
            <person name="Hassan M."/>
            <person name="Klassen M."/>
            <person name="Woodard K."/>
            <person name="Webb A."/>
            <person name="Webby R.J."/>
            <person name="El Zowalaty M.E."/>
        </authorList>
    </citation>
    <scope>NUCLEOTIDE SEQUENCE [LARGE SCALE GENOMIC DNA]</scope>
    <source>
        <strain evidence="3">Pbs1</strain>
    </source>
</reference>
<sequence>MFKAMQITLRWDNMSVAFVERGRQVSEMVVIGFGVNMRSFTIAEGDEKQKLDVEVALGQATFVVNVEFSASNYVSPTAKLMFADLSKLESGKQNVCGTVNNMKLVLSVGALERFLLFVDRLSTKTTQVLSTARPPFVPVSHSELSPAAVQVAKSEVDMVRKEITMSPFSLLGGMLLSLDVNLNDCHIVLLPTQSYSKSLFMDINAETWQSDYEVDCCVDMPASLSMHLESSKVKELLELNVHSFNIGAQYVNDAKEAETILAPTSIVFQFTLEQDVTDPLICHQSVMMHMPDVLVAGSDLSLSLLASCGEAISNVQTTTPKQAQLRLKSRVKQEEIRRQAEVDTVLDRLHRLFDVIDENGNGCIELAELLLLLRRVKVGDTLLKSELEYFVRELFKEIDQDGNGYLEFQELRAILRDDLLSDKAAEASGSRPGNGSNALSGFLNLRGNEYHMFEVINELCETKITFSEQLAEWIKRPAFEGRFWELFESEAHIKNRSIINQNPLDLQKKLVRLLKNYDAANLIWDALVLPAMEDNCSDRSIYEWLLQPSTRCGGISEYQSAAKVIAKKKRDGIFSAAIEETENLVSKLTQNMNLVKKELHFTTDVKMGNVRLVLMDAELSARFCRGNFVIKNVKISMRFSGKNIDEIGPIDWVDLAMSGNTDWTLLFGFKMSSSCYSEIANDMENIIEPWELVAGVSSSAGENGFAVLLEAAKRFQINVTPSVLKTYRALMDALDGEAQQNGLQKHQDSFQLSTAAKKQKETDCLVQNFTGCKISLKLNGSDEVITIDAHNRAHIENGALKDGEAVVDLLEIDQWGTSKNSVKLSSFGNVSVGVSTAEASPSSLFVTVFSRLENPRQQLIVLRSNTYFCNHSSECYEMKYLSLGKEDRKAVEFLVIKLRPNERISLLLSLLMGITEFYAHLESHEHWIVKTSLNNDVLTSTTATRELNKHEAEREARTKQRQGGGTIVYGQTEETCTKAVSIEQLLSLDALLPPFVVRNSLPYKMEYRFVEYKSSSSRDMKAEFTKVDTLLRCESTPKPSDGVLSGVAKSGHDAEVSGVSGEYPGYLSIRLVAQKQNTDKHVTSAWSKPLLMMIHKGVEQVTTSRESVEAGVGLHFNIDRITLPGCPRLVRFSSPTGSWTTRRLHLTMRLLSLVQSETRARP</sequence>
<dbReference type="PROSITE" id="PS50222">
    <property type="entry name" value="EF_HAND_2"/>
    <property type="match status" value="2"/>
</dbReference>